<comment type="caution">
    <text evidence="1">The sequence shown here is derived from an EMBL/GenBank/DDBJ whole genome shotgun (WGS) entry which is preliminary data.</text>
</comment>
<accession>A0ACC0BMG4</accession>
<sequence length="147" mass="17145">MNNFYHGSDNALNAYGGNNHGSGNFTPKRHIGVGNFSHHARSYEHNSYDCHEGNRLGARMRYNDTSSKGVPRYKVKNGGNYMKMDERFHKRRGNFDRCHVSYDHYKHSYGSENMYNEHNDSYSYGGYIVEEVLKLWELHQDLLVTTI</sequence>
<gene>
    <name evidence="1" type="ORF">M9H77_14246</name>
</gene>
<evidence type="ECO:0000313" key="2">
    <source>
        <dbReference type="Proteomes" id="UP001060085"/>
    </source>
</evidence>
<evidence type="ECO:0000313" key="1">
    <source>
        <dbReference type="EMBL" id="KAI5673882.1"/>
    </source>
</evidence>
<keyword evidence="2" id="KW-1185">Reference proteome</keyword>
<reference evidence="2" key="1">
    <citation type="journal article" date="2023" name="Nat. Plants">
        <title>Single-cell RNA sequencing provides a high-resolution roadmap for understanding the multicellular compartmentation of specialized metabolism.</title>
        <authorList>
            <person name="Sun S."/>
            <person name="Shen X."/>
            <person name="Li Y."/>
            <person name="Li Y."/>
            <person name="Wang S."/>
            <person name="Li R."/>
            <person name="Zhang H."/>
            <person name="Shen G."/>
            <person name="Guo B."/>
            <person name="Wei J."/>
            <person name="Xu J."/>
            <person name="St-Pierre B."/>
            <person name="Chen S."/>
            <person name="Sun C."/>
        </authorList>
    </citation>
    <scope>NUCLEOTIDE SEQUENCE [LARGE SCALE GENOMIC DNA]</scope>
</reference>
<name>A0ACC0BMG4_CATRO</name>
<proteinExistence type="predicted"/>
<organism evidence="1 2">
    <name type="scientific">Catharanthus roseus</name>
    <name type="common">Madagascar periwinkle</name>
    <name type="synonym">Vinca rosea</name>
    <dbReference type="NCBI Taxonomy" id="4058"/>
    <lineage>
        <taxon>Eukaryota</taxon>
        <taxon>Viridiplantae</taxon>
        <taxon>Streptophyta</taxon>
        <taxon>Embryophyta</taxon>
        <taxon>Tracheophyta</taxon>
        <taxon>Spermatophyta</taxon>
        <taxon>Magnoliopsida</taxon>
        <taxon>eudicotyledons</taxon>
        <taxon>Gunneridae</taxon>
        <taxon>Pentapetalae</taxon>
        <taxon>asterids</taxon>
        <taxon>lamiids</taxon>
        <taxon>Gentianales</taxon>
        <taxon>Apocynaceae</taxon>
        <taxon>Rauvolfioideae</taxon>
        <taxon>Vinceae</taxon>
        <taxon>Catharanthinae</taxon>
        <taxon>Catharanthus</taxon>
    </lineage>
</organism>
<dbReference type="EMBL" id="CM044703">
    <property type="protein sequence ID" value="KAI5673882.1"/>
    <property type="molecule type" value="Genomic_DNA"/>
</dbReference>
<dbReference type="Proteomes" id="UP001060085">
    <property type="component" value="Linkage Group LG03"/>
</dbReference>
<protein>
    <submittedName>
        <fullName evidence="1">Uncharacterized protein</fullName>
    </submittedName>
</protein>